<comment type="catalytic activity">
    <reaction evidence="5">
        <text>ATP + H2O = ADP + phosphate + H(+)</text>
        <dbReference type="Rhea" id="RHEA:13065"/>
        <dbReference type="ChEBI" id="CHEBI:15377"/>
        <dbReference type="ChEBI" id="CHEBI:15378"/>
        <dbReference type="ChEBI" id="CHEBI:30616"/>
        <dbReference type="ChEBI" id="CHEBI:43474"/>
        <dbReference type="ChEBI" id="CHEBI:456216"/>
        <dbReference type="EC" id="3.6.4.13"/>
    </reaction>
</comment>
<dbReference type="GO" id="GO:0055087">
    <property type="term" value="C:Ski complex"/>
    <property type="evidence" value="ECO:0007669"/>
    <property type="project" value="TreeGrafter"/>
</dbReference>
<dbReference type="FunFam" id="3.40.50.300:FF:000447">
    <property type="entry name" value="helicase SKI2W isoform X2"/>
    <property type="match status" value="1"/>
</dbReference>
<dbReference type="PROSITE" id="PS51194">
    <property type="entry name" value="HELICASE_CTER"/>
    <property type="match status" value="1"/>
</dbReference>
<name>A0A8C3UCM0_CATUS</name>
<reference evidence="7" key="1">
    <citation type="submission" date="2025-08" db="UniProtKB">
        <authorList>
            <consortium name="Ensembl"/>
        </authorList>
    </citation>
    <scope>IDENTIFICATION</scope>
</reference>
<protein>
    <recommendedName>
        <fullName evidence="6">Helicase C-terminal domain-containing protein</fullName>
    </recommendedName>
</protein>
<keyword evidence="8" id="KW-1185">Reference proteome</keyword>
<keyword evidence="2" id="KW-0378">Hydrolase</keyword>
<dbReference type="PANTHER" id="PTHR12131">
    <property type="entry name" value="ATP-DEPENDENT RNA AND DNA HELICASE"/>
    <property type="match status" value="1"/>
</dbReference>
<keyword evidence="1" id="KW-0547">Nucleotide-binding</keyword>
<dbReference type="SUPFAM" id="SSF52540">
    <property type="entry name" value="P-loop containing nucleoside triphosphate hydrolases"/>
    <property type="match status" value="1"/>
</dbReference>
<dbReference type="GO" id="GO:0070478">
    <property type="term" value="P:nuclear-transcribed mRNA catabolic process, 3'-5' exonucleolytic nonsense-mediated decay"/>
    <property type="evidence" value="ECO:0007669"/>
    <property type="project" value="TreeGrafter"/>
</dbReference>
<dbReference type="PANTHER" id="PTHR12131:SF1">
    <property type="entry name" value="ATP-DEPENDENT RNA HELICASE SUPV3L1, MITOCHONDRIAL-RELATED"/>
    <property type="match status" value="1"/>
</dbReference>
<evidence type="ECO:0000256" key="3">
    <source>
        <dbReference type="ARBA" id="ARBA00022806"/>
    </source>
</evidence>
<feature type="domain" description="Helicase C-terminal" evidence="6">
    <location>
        <begin position="68"/>
        <end position="224"/>
    </location>
</feature>
<evidence type="ECO:0000256" key="2">
    <source>
        <dbReference type="ARBA" id="ARBA00022801"/>
    </source>
</evidence>
<keyword evidence="4" id="KW-0067">ATP-binding</keyword>
<dbReference type="Gene3D" id="3.40.50.300">
    <property type="entry name" value="P-loop containing nucleotide triphosphate hydrolases"/>
    <property type="match status" value="1"/>
</dbReference>
<evidence type="ECO:0000313" key="8">
    <source>
        <dbReference type="Proteomes" id="UP000694563"/>
    </source>
</evidence>
<evidence type="ECO:0000256" key="4">
    <source>
        <dbReference type="ARBA" id="ARBA00022840"/>
    </source>
</evidence>
<dbReference type="GO" id="GO:0016787">
    <property type="term" value="F:hydrolase activity"/>
    <property type="evidence" value="ECO:0007669"/>
    <property type="project" value="UniProtKB-KW"/>
</dbReference>
<evidence type="ECO:0000313" key="7">
    <source>
        <dbReference type="Ensembl" id="ENSCUSP00005011436.1"/>
    </source>
</evidence>
<dbReference type="InterPro" id="IPR050699">
    <property type="entry name" value="RNA-DNA_Helicase"/>
</dbReference>
<reference evidence="7" key="2">
    <citation type="submission" date="2025-09" db="UniProtKB">
        <authorList>
            <consortium name="Ensembl"/>
        </authorList>
    </citation>
    <scope>IDENTIFICATION</scope>
</reference>
<organism evidence="7 8">
    <name type="scientific">Catharus ustulatus</name>
    <name type="common">Russet-backed thrush</name>
    <name type="synonym">Hylocichla ustulatus</name>
    <dbReference type="NCBI Taxonomy" id="91951"/>
    <lineage>
        <taxon>Eukaryota</taxon>
        <taxon>Metazoa</taxon>
        <taxon>Chordata</taxon>
        <taxon>Craniata</taxon>
        <taxon>Vertebrata</taxon>
        <taxon>Euteleostomi</taxon>
        <taxon>Archelosauria</taxon>
        <taxon>Archosauria</taxon>
        <taxon>Dinosauria</taxon>
        <taxon>Saurischia</taxon>
        <taxon>Theropoda</taxon>
        <taxon>Coelurosauria</taxon>
        <taxon>Aves</taxon>
        <taxon>Neognathae</taxon>
        <taxon>Neoaves</taxon>
        <taxon>Telluraves</taxon>
        <taxon>Australaves</taxon>
        <taxon>Passeriformes</taxon>
        <taxon>Turdidae</taxon>
        <taxon>Catharus</taxon>
    </lineage>
</organism>
<evidence type="ECO:0000256" key="1">
    <source>
        <dbReference type="ARBA" id="ARBA00022741"/>
    </source>
</evidence>
<dbReference type="GO" id="GO:0005524">
    <property type="term" value="F:ATP binding"/>
    <property type="evidence" value="ECO:0007669"/>
    <property type="project" value="UniProtKB-KW"/>
</dbReference>
<dbReference type="GO" id="GO:0003724">
    <property type="term" value="F:RNA helicase activity"/>
    <property type="evidence" value="ECO:0007669"/>
    <property type="project" value="UniProtKB-EC"/>
</dbReference>
<evidence type="ECO:0000259" key="6">
    <source>
        <dbReference type="PROSITE" id="PS51194"/>
    </source>
</evidence>
<dbReference type="SMART" id="SM00490">
    <property type="entry name" value="HELICc"/>
    <property type="match status" value="1"/>
</dbReference>
<dbReference type="Proteomes" id="UP000694563">
    <property type="component" value="Unassembled WGS sequence"/>
</dbReference>
<accession>A0A8C3UCM0</accession>
<dbReference type="Pfam" id="PF00271">
    <property type="entry name" value="Helicase_C"/>
    <property type="match status" value="1"/>
</dbReference>
<dbReference type="CDD" id="cd18795">
    <property type="entry name" value="SF2_C_Ski2"/>
    <property type="match status" value="1"/>
</dbReference>
<evidence type="ECO:0000256" key="5">
    <source>
        <dbReference type="ARBA" id="ARBA00047984"/>
    </source>
</evidence>
<proteinExistence type="predicted"/>
<sequence>GHSGGHSGGPTHPDLCPQDRGVWLSLLQTLRERELLPAVAFTFSRGRCEDQAAALGSLELLSGPERAQVRQFLTRCLARLRGSDRRLPQVLQLSELLQRGVGVHHGGVLPLLKEVVEMLFSQGLVKVLFATETFAMGVNMPARTVVFDSIRKHDGNAFRDLLPGEYTQMSGRAGRRGLDATGTVIILCKGAVPELSDLHRMMLGRPSPLQSRFRLTYPMILLLLRAPALRPHDLMRRSFAEFPLRRDATVRARRRGG</sequence>
<keyword evidence="3" id="KW-0347">Helicase</keyword>
<dbReference type="InterPro" id="IPR001650">
    <property type="entry name" value="Helicase_C-like"/>
</dbReference>
<dbReference type="AlphaFoldDB" id="A0A8C3UCM0"/>
<dbReference type="Ensembl" id="ENSCUST00005011916.1">
    <property type="protein sequence ID" value="ENSCUSP00005011436.1"/>
    <property type="gene ID" value="ENSCUSG00005007358.1"/>
</dbReference>
<dbReference type="InterPro" id="IPR027417">
    <property type="entry name" value="P-loop_NTPase"/>
</dbReference>